<dbReference type="RefSeq" id="WP_210227529.1">
    <property type="nucleotide sequence ID" value="NZ_CP076022.1"/>
</dbReference>
<reference evidence="1 2" key="1">
    <citation type="submission" date="2021-05" db="EMBL/GenBank/DDBJ databases">
        <title>Novel species in genus Arthrobacter.</title>
        <authorList>
            <person name="Zhang G."/>
        </authorList>
    </citation>
    <scope>NUCLEOTIDE SEQUENCE [LARGE SCALE GENOMIC DNA]</scope>
    <source>
        <strain evidence="2">zg-ZUI227</strain>
    </source>
</reference>
<accession>A0A975M570</accession>
<evidence type="ECO:0008006" key="3">
    <source>
        <dbReference type="Google" id="ProtNLM"/>
    </source>
</evidence>
<gene>
    <name evidence="1" type="ORF">KKR91_15375</name>
</gene>
<sequence>MTSFEQARSIAHKSIAPKWRRQYRGEYMVADYGFENATTWLLIDGARESIVDEESGFEPIGRPSTLVDKASGRLFFRNYIEDPEWFGAMIPVGEHPEGLLD</sequence>
<dbReference type="Proteomes" id="UP000676885">
    <property type="component" value="Chromosome"/>
</dbReference>
<proteinExistence type="predicted"/>
<name>A0A975M570_9MICC</name>
<protein>
    <recommendedName>
        <fullName evidence="3">Immunity protein 35</fullName>
    </recommendedName>
</protein>
<organism evidence="1 2">
    <name type="scientific">Arthrobacter jiangjiafuii</name>
    <dbReference type="NCBI Taxonomy" id="2817475"/>
    <lineage>
        <taxon>Bacteria</taxon>
        <taxon>Bacillati</taxon>
        <taxon>Actinomycetota</taxon>
        <taxon>Actinomycetes</taxon>
        <taxon>Micrococcales</taxon>
        <taxon>Micrococcaceae</taxon>
        <taxon>Arthrobacter</taxon>
    </lineage>
</organism>
<evidence type="ECO:0000313" key="2">
    <source>
        <dbReference type="Proteomes" id="UP000676885"/>
    </source>
</evidence>
<dbReference type="EMBL" id="CP076022">
    <property type="protein sequence ID" value="QWC09819.1"/>
    <property type="molecule type" value="Genomic_DNA"/>
</dbReference>
<keyword evidence="2" id="KW-1185">Reference proteome</keyword>
<dbReference type="AlphaFoldDB" id="A0A975M570"/>
<evidence type="ECO:0000313" key="1">
    <source>
        <dbReference type="EMBL" id="QWC09819.1"/>
    </source>
</evidence>
<dbReference type="KEGG" id="ajg:KKR91_15375"/>